<dbReference type="RefSeq" id="WP_377299910.1">
    <property type="nucleotide sequence ID" value="NZ_JAGGJU010000001.1"/>
</dbReference>
<keyword evidence="3" id="KW-0963">Cytoplasm</keyword>
<gene>
    <name evidence="3" type="primary">ureD</name>
    <name evidence="4" type="ORF">J2Z17_000110</name>
</gene>
<name>A0ABS4DSM9_9HYPH</name>
<keyword evidence="5" id="KW-1185">Reference proteome</keyword>
<protein>
    <recommendedName>
        <fullName evidence="3">Urease accessory protein UreD</fullName>
    </recommendedName>
</protein>
<evidence type="ECO:0000256" key="1">
    <source>
        <dbReference type="ARBA" id="ARBA00007177"/>
    </source>
</evidence>
<comment type="function">
    <text evidence="3">Required for maturation of urease via the functional incorporation of the urease nickel metallocenter.</text>
</comment>
<organism evidence="4 5">
    <name type="scientific">Rhizobium halophytocola</name>
    <dbReference type="NCBI Taxonomy" id="735519"/>
    <lineage>
        <taxon>Bacteria</taxon>
        <taxon>Pseudomonadati</taxon>
        <taxon>Pseudomonadota</taxon>
        <taxon>Alphaproteobacteria</taxon>
        <taxon>Hyphomicrobiales</taxon>
        <taxon>Rhizobiaceae</taxon>
        <taxon>Rhizobium/Agrobacterium group</taxon>
        <taxon>Rhizobium</taxon>
    </lineage>
</organism>
<dbReference type="EMBL" id="JAGGJU010000001">
    <property type="protein sequence ID" value="MBP1848693.1"/>
    <property type="molecule type" value="Genomic_DNA"/>
</dbReference>
<dbReference type="PANTHER" id="PTHR33643">
    <property type="entry name" value="UREASE ACCESSORY PROTEIN D"/>
    <property type="match status" value="1"/>
</dbReference>
<sequence>MTIQAQMPHPSYQRSRGRGRLVAKASGGRSRIADLFQEGAAKIRLPQTFSPEMEAVLINTSGGMTGGDRFDWSLEAGEGTFLTATTQACEKIYKAAHDTAAIDLHLKAGPGARLHWLPQESILFDRASLTRRLEVDLATDAEFIGVEAVLLGRKAMGESVTTGLLRDRWRVRREGRLIHAEELRLDGEIATLGATMPVLGGALAFATVLYAGDRSEALLGPVRAALGDAHGGASEWDGKLLVRLVAADGFGLRKKLIPVISALRGGASVPKVWNL</sequence>
<proteinExistence type="inferred from homology"/>
<comment type="similarity">
    <text evidence="1 3">Belongs to the UreD family.</text>
</comment>
<comment type="subcellular location">
    <subcellularLocation>
        <location evidence="3">Cytoplasm</location>
    </subcellularLocation>
</comment>
<comment type="caution">
    <text evidence="4">The sequence shown here is derived from an EMBL/GenBank/DDBJ whole genome shotgun (WGS) entry which is preliminary data.</text>
</comment>
<accession>A0ABS4DSM9</accession>
<keyword evidence="3" id="KW-0996">Nickel insertion</keyword>
<evidence type="ECO:0000256" key="3">
    <source>
        <dbReference type="HAMAP-Rule" id="MF_01384"/>
    </source>
</evidence>
<evidence type="ECO:0000256" key="2">
    <source>
        <dbReference type="ARBA" id="ARBA00023186"/>
    </source>
</evidence>
<dbReference type="PANTHER" id="PTHR33643:SF1">
    <property type="entry name" value="UREASE ACCESSORY PROTEIN D"/>
    <property type="match status" value="1"/>
</dbReference>
<evidence type="ECO:0000313" key="5">
    <source>
        <dbReference type="Proteomes" id="UP000759443"/>
    </source>
</evidence>
<dbReference type="Pfam" id="PF01774">
    <property type="entry name" value="UreD"/>
    <property type="match status" value="1"/>
</dbReference>
<comment type="subunit">
    <text evidence="3">UreD, UreF and UreG form a complex that acts as a GTP-hydrolysis-dependent molecular chaperone, activating the urease apoprotein by helping to assemble the nickel containing metallocenter of UreC. The UreE protein probably delivers the nickel.</text>
</comment>
<dbReference type="Proteomes" id="UP000759443">
    <property type="component" value="Unassembled WGS sequence"/>
</dbReference>
<dbReference type="InterPro" id="IPR002669">
    <property type="entry name" value="UreD"/>
</dbReference>
<evidence type="ECO:0000313" key="4">
    <source>
        <dbReference type="EMBL" id="MBP1848693.1"/>
    </source>
</evidence>
<reference evidence="4 5" key="1">
    <citation type="submission" date="2021-03" db="EMBL/GenBank/DDBJ databases">
        <title>Genomic Encyclopedia of Type Strains, Phase IV (KMG-IV): sequencing the most valuable type-strain genomes for metagenomic binning, comparative biology and taxonomic classification.</title>
        <authorList>
            <person name="Goeker M."/>
        </authorList>
    </citation>
    <scope>NUCLEOTIDE SEQUENCE [LARGE SCALE GENOMIC DNA]</scope>
    <source>
        <strain evidence="4 5">DSM 21600</strain>
    </source>
</reference>
<dbReference type="HAMAP" id="MF_01384">
    <property type="entry name" value="UreD"/>
    <property type="match status" value="1"/>
</dbReference>
<keyword evidence="2 3" id="KW-0143">Chaperone</keyword>